<reference evidence="2 3" key="1">
    <citation type="journal article" date="2006" name="PLoS Genet.">
        <title>Comparative genomics of emerging human ehrlichiosis agents.</title>
        <authorList>
            <person name="Dunning Hotopp J.C."/>
            <person name="Lin M."/>
            <person name="Madupu R."/>
            <person name="Crabtree J."/>
            <person name="Angiuoli S.V."/>
            <person name="Eisen J.A."/>
            <person name="Seshadri R."/>
            <person name="Ren Q."/>
            <person name="Wu M."/>
            <person name="Utterback T.R."/>
            <person name="Smith S."/>
            <person name="Lewis M."/>
            <person name="Khouri H."/>
            <person name="Zhang C."/>
            <person name="Niu H."/>
            <person name="Lin Q."/>
            <person name="Ohashi N."/>
            <person name="Zhi N."/>
            <person name="Nelson W."/>
            <person name="Brinkac L.M."/>
            <person name="Dodson R.J."/>
            <person name="Rosovitz M.J."/>
            <person name="Sundaram J."/>
            <person name="Daugherty S.C."/>
            <person name="Davidsen T."/>
            <person name="Durkin A.S."/>
            <person name="Gwinn M."/>
            <person name="Haft D.H."/>
            <person name="Selengut J.D."/>
            <person name="Sullivan S.A."/>
            <person name="Zafar N."/>
            <person name="Zhou L."/>
            <person name="Benahmed F."/>
            <person name="Forberger H."/>
            <person name="Halpin R."/>
            <person name="Mulligan S."/>
            <person name="Robinson J."/>
            <person name="White O."/>
            <person name="Rikihisa Y."/>
            <person name="Tettelin H."/>
        </authorList>
    </citation>
    <scope>NUCLEOTIDE SEQUENCE [LARGE SCALE GENOMIC DNA]</scope>
    <source>
        <strain evidence="3">ATCC VR-367 / Miyayama</strain>
    </source>
</reference>
<dbReference type="HOGENOM" id="CLU_2826701_0_0_5"/>
<sequence length="66" mass="7531">MLRITGKYYILVGAKTLLRTLRRKLKKSTTDSSSCGYQTKQPLSLFAMVCVLFLFPGLYANVQLHF</sequence>
<feature type="transmembrane region" description="Helical" evidence="1">
    <location>
        <begin position="43"/>
        <end position="62"/>
    </location>
</feature>
<dbReference type="KEGG" id="nse:NSE_0332"/>
<evidence type="ECO:0000256" key="1">
    <source>
        <dbReference type="SAM" id="Phobius"/>
    </source>
</evidence>
<keyword evidence="1" id="KW-0472">Membrane</keyword>
<keyword evidence="1" id="KW-0812">Transmembrane</keyword>
<gene>
    <name evidence="2" type="ordered locus">NSE_0332</name>
</gene>
<protein>
    <submittedName>
        <fullName evidence="2">Uncharacterized protein</fullName>
    </submittedName>
</protein>
<keyword evidence="3" id="KW-1185">Reference proteome</keyword>
<proteinExistence type="predicted"/>
<organism evidence="2 3">
    <name type="scientific">Ehrlichia sennetsu (strain ATCC VR-367 / Miyayama)</name>
    <name type="common">Neorickettsia sennetsu</name>
    <dbReference type="NCBI Taxonomy" id="222891"/>
    <lineage>
        <taxon>Bacteria</taxon>
        <taxon>Pseudomonadati</taxon>
        <taxon>Pseudomonadota</taxon>
        <taxon>Alphaproteobacteria</taxon>
        <taxon>Rickettsiales</taxon>
        <taxon>Anaplasmataceae</taxon>
        <taxon>Ehrlichia</taxon>
    </lineage>
</organism>
<name>Q2GE75_EHRS3</name>
<keyword evidence="1" id="KW-1133">Transmembrane helix</keyword>
<dbReference type="Proteomes" id="UP000001942">
    <property type="component" value="Chromosome"/>
</dbReference>
<evidence type="ECO:0000313" key="2">
    <source>
        <dbReference type="EMBL" id="ABD45696.1"/>
    </source>
</evidence>
<evidence type="ECO:0000313" key="3">
    <source>
        <dbReference type="Proteomes" id="UP000001942"/>
    </source>
</evidence>
<dbReference type="EMBL" id="CP000237">
    <property type="protein sequence ID" value="ABD45696.1"/>
    <property type="molecule type" value="Genomic_DNA"/>
</dbReference>
<dbReference type="AlphaFoldDB" id="Q2GE75"/>
<accession>Q2GE75</accession>